<dbReference type="Proteomes" id="UP000799755">
    <property type="component" value="Unassembled WGS sequence"/>
</dbReference>
<evidence type="ECO:0000313" key="2">
    <source>
        <dbReference type="Proteomes" id="UP000799755"/>
    </source>
</evidence>
<name>A0ACB6QUI9_9PLEO</name>
<organism evidence="1 2">
    <name type="scientific">Lindgomyces ingoldianus</name>
    <dbReference type="NCBI Taxonomy" id="673940"/>
    <lineage>
        <taxon>Eukaryota</taxon>
        <taxon>Fungi</taxon>
        <taxon>Dikarya</taxon>
        <taxon>Ascomycota</taxon>
        <taxon>Pezizomycotina</taxon>
        <taxon>Dothideomycetes</taxon>
        <taxon>Pleosporomycetidae</taxon>
        <taxon>Pleosporales</taxon>
        <taxon>Lindgomycetaceae</taxon>
        <taxon>Lindgomyces</taxon>
    </lineage>
</organism>
<proteinExistence type="predicted"/>
<keyword evidence="2" id="KW-1185">Reference proteome</keyword>
<protein>
    <submittedName>
        <fullName evidence="1">Uncharacterized protein</fullName>
    </submittedName>
</protein>
<reference evidence="1" key="1">
    <citation type="journal article" date="2020" name="Stud. Mycol.">
        <title>101 Dothideomycetes genomes: a test case for predicting lifestyles and emergence of pathogens.</title>
        <authorList>
            <person name="Haridas S."/>
            <person name="Albert R."/>
            <person name="Binder M."/>
            <person name="Bloem J."/>
            <person name="Labutti K."/>
            <person name="Salamov A."/>
            <person name="Andreopoulos B."/>
            <person name="Baker S."/>
            <person name="Barry K."/>
            <person name="Bills G."/>
            <person name="Bluhm B."/>
            <person name="Cannon C."/>
            <person name="Castanera R."/>
            <person name="Culley D."/>
            <person name="Daum C."/>
            <person name="Ezra D."/>
            <person name="Gonzalez J."/>
            <person name="Henrissat B."/>
            <person name="Kuo A."/>
            <person name="Liang C."/>
            <person name="Lipzen A."/>
            <person name="Lutzoni F."/>
            <person name="Magnuson J."/>
            <person name="Mondo S."/>
            <person name="Nolan M."/>
            <person name="Ohm R."/>
            <person name="Pangilinan J."/>
            <person name="Park H.-J."/>
            <person name="Ramirez L."/>
            <person name="Alfaro M."/>
            <person name="Sun H."/>
            <person name="Tritt A."/>
            <person name="Yoshinaga Y."/>
            <person name="Zwiers L.-H."/>
            <person name="Turgeon B."/>
            <person name="Goodwin S."/>
            <person name="Spatafora J."/>
            <person name="Crous P."/>
            <person name="Grigoriev I."/>
        </authorList>
    </citation>
    <scope>NUCLEOTIDE SEQUENCE</scope>
    <source>
        <strain evidence="1">ATCC 200398</strain>
    </source>
</reference>
<sequence>MAFGHLFIFKRALFTPFQDLVFLRNLFLGTQLRLTSSVQRPGTTVSKEVRPEVLEQLFLNPTWSVESLLPPKMHPSDGPKITSQQLHHLLRLSALPLPENPEEEKKMLDTLSAQLHFVGEIQQVNTTGVKPLRVIRDETAAAEQEQTITLQTLREALTKEKAIGKHHKRIQRQTDPVDARNTEDLDVLGFAEKKVGKYLMVESQRPQE</sequence>
<dbReference type="EMBL" id="MU003507">
    <property type="protein sequence ID" value="KAF2470565.1"/>
    <property type="molecule type" value="Genomic_DNA"/>
</dbReference>
<gene>
    <name evidence="1" type="ORF">BDR25DRAFT_30891</name>
</gene>
<accession>A0ACB6QUI9</accession>
<evidence type="ECO:0000313" key="1">
    <source>
        <dbReference type="EMBL" id="KAF2470565.1"/>
    </source>
</evidence>
<comment type="caution">
    <text evidence="1">The sequence shown here is derived from an EMBL/GenBank/DDBJ whole genome shotgun (WGS) entry which is preliminary data.</text>
</comment>